<feature type="domain" description="GH18" evidence="9">
    <location>
        <begin position="1224"/>
        <end position="1602"/>
    </location>
</feature>
<protein>
    <recommendedName>
        <fullName evidence="12">Chitinase</fullName>
    </recommendedName>
</protein>
<dbReference type="Gene3D" id="3.20.20.80">
    <property type="entry name" value="Glycosidases"/>
    <property type="match status" value="3"/>
</dbReference>
<dbReference type="PROSITE" id="PS51910">
    <property type="entry name" value="GH18_2"/>
    <property type="match status" value="3"/>
</dbReference>
<dbReference type="Proteomes" id="UP001162164">
    <property type="component" value="Unassembled WGS sequence"/>
</dbReference>
<dbReference type="PROSITE" id="PS50940">
    <property type="entry name" value="CHIT_BIND_II"/>
    <property type="match status" value="3"/>
</dbReference>
<accession>A0ABQ9JRK9</accession>
<dbReference type="Gene3D" id="3.10.50.10">
    <property type="match status" value="3"/>
</dbReference>
<keyword evidence="11" id="KW-1185">Reference proteome</keyword>
<evidence type="ECO:0000259" key="9">
    <source>
        <dbReference type="PROSITE" id="PS51910"/>
    </source>
</evidence>
<dbReference type="Gene3D" id="2.170.140.10">
    <property type="entry name" value="Chitin binding domain"/>
    <property type="match status" value="3"/>
</dbReference>
<evidence type="ECO:0000313" key="10">
    <source>
        <dbReference type="EMBL" id="KAJ8980547.1"/>
    </source>
</evidence>
<feature type="region of interest" description="Disordered" evidence="7">
    <location>
        <begin position="1068"/>
        <end position="1110"/>
    </location>
</feature>
<feature type="compositionally biased region" description="Acidic residues" evidence="7">
    <location>
        <begin position="629"/>
        <end position="638"/>
    </location>
</feature>
<dbReference type="InterPro" id="IPR017853">
    <property type="entry name" value="GH"/>
</dbReference>
<dbReference type="InterPro" id="IPR001579">
    <property type="entry name" value="Glyco_hydro_18_chit_AS"/>
</dbReference>
<feature type="domain" description="Chitin-binding type-2" evidence="8">
    <location>
        <begin position="96"/>
        <end position="149"/>
    </location>
</feature>
<dbReference type="PROSITE" id="PS01095">
    <property type="entry name" value="GH18_1"/>
    <property type="match status" value="3"/>
</dbReference>
<comment type="caution">
    <text evidence="10">The sequence shown here is derived from an EMBL/GenBank/DDBJ whole genome shotgun (WGS) entry which is preliminary data.</text>
</comment>
<keyword evidence="5 6" id="KW-0326">Glycosidase</keyword>
<evidence type="ECO:0000256" key="5">
    <source>
        <dbReference type="ARBA" id="ARBA00023295"/>
    </source>
</evidence>
<dbReference type="SMART" id="SM00494">
    <property type="entry name" value="ChtBD2"/>
    <property type="match status" value="3"/>
</dbReference>
<dbReference type="InterPro" id="IPR029070">
    <property type="entry name" value="Chitinase_insertion_sf"/>
</dbReference>
<dbReference type="Pfam" id="PF01607">
    <property type="entry name" value="CBM_14"/>
    <property type="match status" value="3"/>
</dbReference>
<dbReference type="PANTHER" id="PTHR11177:SF359">
    <property type="entry name" value="CHITINASE 10-RELATED"/>
    <property type="match status" value="1"/>
</dbReference>
<feature type="region of interest" description="Disordered" evidence="7">
    <location>
        <begin position="206"/>
        <end position="276"/>
    </location>
</feature>
<dbReference type="InterPro" id="IPR050314">
    <property type="entry name" value="Glycosyl_Hydrlase_18"/>
</dbReference>
<organism evidence="10 11">
    <name type="scientific">Molorchus minor</name>
    <dbReference type="NCBI Taxonomy" id="1323400"/>
    <lineage>
        <taxon>Eukaryota</taxon>
        <taxon>Metazoa</taxon>
        <taxon>Ecdysozoa</taxon>
        <taxon>Arthropoda</taxon>
        <taxon>Hexapoda</taxon>
        <taxon>Insecta</taxon>
        <taxon>Pterygota</taxon>
        <taxon>Neoptera</taxon>
        <taxon>Endopterygota</taxon>
        <taxon>Coleoptera</taxon>
        <taxon>Polyphaga</taxon>
        <taxon>Cucujiformia</taxon>
        <taxon>Chrysomeloidea</taxon>
        <taxon>Cerambycidae</taxon>
        <taxon>Lamiinae</taxon>
        <taxon>Monochamini</taxon>
        <taxon>Molorchus</taxon>
    </lineage>
</organism>
<evidence type="ECO:0000256" key="4">
    <source>
        <dbReference type="ARBA" id="ARBA00023157"/>
    </source>
</evidence>
<dbReference type="Pfam" id="PF00704">
    <property type="entry name" value="Glyco_hydro_18"/>
    <property type="match status" value="3"/>
</dbReference>
<dbReference type="SUPFAM" id="SSF57625">
    <property type="entry name" value="Invertebrate chitin-binding proteins"/>
    <property type="match status" value="3"/>
</dbReference>
<feature type="region of interest" description="Disordered" evidence="7">
    <location>
        <begin position="35"/>
        <end position="59"/>
    </location>
</feature>
<feature type="domain" description="GH18" evidence="9">
    <location>
        <begin position="668"/>
        <end position="1056"/>
    </location>
</feature>
<feature type="domain" description="GH18" evidence="9">
    <location>
        <begin position="291"/>
        <end position="620"/>
    </location>
</feature>
<comment type="similarity">
    <text evidence="1">Belongs to the glycosyl hydrolase 18 family. Chitinase class II subfamily.</text>
</comment>
<feature type="domain" description="Chitin-binding type-2" evidence="8">
    <location>
        <begin position="1105"/>
        <end position="1157"/>
    </location>
</feature>
<reference evidence="10" key="1">
    <citation type="journal article" date="2023" name="Insect Mol. Biol.">
        <title>Genome sequencing provides insights into the evolution of gene families encoding plant cell wall-degrading enzymes in longhorned beetles.</title>
        <authorList>
            <person name="Shin N.R."/>
            <person name="Okamura Y."/>
            <person name="Kirsch R."/>
            <person name="Pauchet Y."/>
        </authorList>
    </citation>
    <scope>NUCLEOTIDE SEQUENCE</scope>
    <source>
        <strain evidence="10">MMC_N1</strain>
    </source>
</reference>
<dbReference type="InterPro" id="IPR011583">
    <property type="entry name" value="Chitinase_II/V-like_cat"/>
</dbReference>
<evidence type="ECO:0000259" key="8">
    <source>
        <dbReference type="PROSITE" id="PS50940"/>
    </source>
</evidence>
<evidence type="ECO:0000313" key="11">
    <source>
        <dbReference type="Proteomes" id="UP001162164"/>
    </source>
</evidence>
<dbReference type="InterPro" id="IPR001223">
    <property type="entry name" value="Glyco_hydro18_cat"/>
</dbReference>
<dbReference type="SUPFAM" id="SSF54556">
    <property type="entry name" value="Chitinase insertion domain"/>
    <property type="match status" value="3"/>
</dbReference>
<dbReference type="InterPro" id="IPR036508">
    <property type="entry name" value="Chitin-bd_dom_sf"/>
</dbReference>
<dbReference type="EMBL" id="JAPWTJ010000253">
    <property type="protein sequence ID" value="KAJ8980547.1"/>
    <property type="molecule type" value="Genomic_DNA"/>
</dbReference>
<feature type="domain" description="Chitin-binding type-2" evidence="8">
    <location>
        <begin position="151"/>
        <end position="205"/>
    </location>
</feature>
<name>A0ABQ9JRK9_9CUCU</name>
<dbReference type="SMART" id="SM00636">
    <property type="entry name" value="Glyco_18"/>
    <property type="match status" value="3"/>
</dbReference>
<evidence type="ECO:0008006" key="12">
    <source>
        <dbReference type="Google" id="ProtNLM"/>
    </source>
</evidence>
<feature type="region of interest" description="Disordered" evidence="7">
    <location>
        <begin position="619"/>
        <end position="647"/>
    </location>
</feature>
<feature type="compositionally biased region" description="Polar residues" evidence="7">
    <location>
        <begin position="1084"/>
        <end position="1106"/>
    </location>
</feature>
<feature type="compositionally biased region" description="Basic and acidic residues" evidence="7">
    <location>
        <begin position="35"/>
        <end position="47"/>
    </location>
</feature>
<keyword evidence="3 6" id="KW-0378">Hydrolase</keyword>
<feature type="compositionally biased region" description="Polar residues" evidence="7">
    <location>
        <begin position="240"/>
        <end position="264"/>
    </location>
</feature>
<dbReference type="CDD" id="cd02872">
    <property type="entry name" value="GH18_chitolectin_chitotriosidase"/>
    <property type="match status" value="1"/>
</dbReference>
<dbReference type="SUPFAM" id="SSF51445">
    <property type="entry name" value="(Trans)glycosidases"/>
    <property type="match status" value="3"/>
</dbReference>
<gene>
    <name evidence="10" type="ORF">NQ317_001054</name>
</gene>
<proteinExistence type="inferred from homology"/>
<evidence type="ECO:0000256" key="6">
    <source>
        <dbReference type="RuleBase" id="RU000489"/>
    </source>
</evidence>
<evidence type="ECO:0000256" key="2">
    <source>
        <dbReference type="ARBA" id="ARBA00022669"/>
    </source>
</evidence>
<keyword evidence="2" id="KW-0147">Chitin-binding</keyword>
<dbReference type="PANTHER" id="PTHR11177">
    <property type="entry name" value="CHITINASE"/>
    <property type="match status" value="1"/>
</dbReference>
<evidence type="ECO:0000256" key="1">
    <source>
        <dbReference type="ARBA" id="ARBA00009121"/>
    </source>
</evidence>
<evidence type="ECO:0000256" key="7">
    <source>
        <dbReference type="SAM" id="MobiDB-lite"/>
    </source>
</evidence>
<sequence>MPKMTVRYSNQDYEFPWDDDWSYNEIDDDFPTFKYTDHEEKTTEIPKTKASKPTKKPTTVLWQTRTTPSKAPYTTTKTTTPRATTAVTSVTSDITQADCQTGTYYPHEQCSQFYVCVNQQLIPQSCAPGLNWNTERGMCDWGYRVNCPQAYTSCEGNVFAPLPGDCSQYLHCLWGKYEIFKCASGLHWNNERKTCDWPATAKCSQDADNTIDSDDASQTDRPIHRPTARPTTRPTMPAWSPSTTAVTSSPNGKPPSTTQSNGNQWEWHPPIPPTSEKPPLAEMLKPFSGYYKIVCYFTNWAWYRNGEGKFLPEDIDENLCTHIVYGFAVLDYTNHIIKAHDSWADFDNLNSPSARRKFIEHVMQFLEKYGFDGLDLDWESIVKKGPDSDKHAFAEFVTELKQAFRPKGYLLSSAVSPSKTVIDAGYDVPTLAENLDWIAVMTYDFHGQWDKKTGHVAPLYYHPDDDVAFFNANYSINYWISEGVPRRKIIMGIPLYGQSFKLEKESEHGLNAKAPGPGEAGPFTRAAGFLAYYEICDNIKNKDWTVVKDPKRRMGPYAYKGNQWVSFDDKEMIRIKSEYIRKMDIGGGMVWALDLDDFKNKCGQGRHPLLTTIRNVLADRGSGQQEETSSFEEDEEDEMGRPSIWGPEPAEFGFGEDDEYGSSNDYSTKIPVPSQTSTTEALTGVGKYLPSDIDPDLCTHIVYGFAVLDGDQLIIKPHDSWADIDNKFYEKVTALKKRGVKVLIAIGGWNDSAGDKYSKLVNSVSARRRFIAHIVDFIGENDFDGLDLDWEYPKCWQVDCNKGPSSDKPAFAEFVKELNEAFKPKGWLLSAAVSPSKRVVDAGYDVPALSRYLDWIAVMCYDYHGQWDKVTGHVAPMYSHPDDFDDTFNAVSTRAKQKNKGSKNVSPQNFTIHYWIEKGADRKKIVMGMPMYGQSFSLADNSEIGLNAASYGGGEAGEETRARGFLAYYEICSNIKKKGWTVERDRKGRIGPYAYHRDQWVSFDDIGMIRHKSEYIKAMGLGGGMIWALDLDDFKNICGCEEYPLLRTINRVLRDYAKPAPKCVLGKPEKKPVVKPTYKPATQKPVTQKPSTQLPSQPQEPNQPSKPCNDRLFVPHETNCNQYYLCNQGELQVQSCPKGLYWNNDHCDWPENSQCHPDGSTTAPIEEATETAVATTTEYTDFFEPFVPDSSEDAYVPPVYTTSKPSYPGTDTGDMFSHDDEDGYKVVCYFTNWAWYRQGDGKYLPSDIDPELCTHINYGFAVLNSETLTIKPHDSWADIDNGFYKKVTEYRSRGIKVLIAIGGWNDSLGDKYSKLVNDPQARARFIENVIQFIEKWEFDGLDLDWEYPKCWQVDCNKGPDSDKQGFAALVRELSDAFKPKGLLLSSAVSPSKMVIDAGYDVPVLSEYFDWIAIMTYDFHGHWDKQTGHVAPLYFYPGDTYDYFNANFSINYWIEKGAPPKKLIMGIPLYGQSFSLADAGNRELNSKSYGPGEAGEFTKAGGFLAFYELPKSFLTCRYAKELKKGGWTVTRDPEGRIGPYAYMGNQWVSYDDISEVKRKSKFIKELGLGGGMIWALDLDDFRNRCGCGRHPLLKTLNNELREIYSDITLQNCT</sequence>
<keyword evidence="4" id="KW-1015">Disulfide bond</keyword>
<evidence type="ECO:0000256" key="3">
    <source>
        <dbReference type="ARBA" id="ARBA00022801"/>
    </source>
</evidence>
<dbReference type="InterPro" id="IPR002557">
    <property type="entry name" value="Chitin-bd_dom"/>
</dbReference>